<dbReference type="GO" id="GO:0003677">
    <property type="term" value="F:DNA binding"/>
    <property type="evidence" value="ECO:0007669"/>
    <property type="project" value="InterPro"/>
</dbReference>
<protein>
    <recommendedName>
        <fullName evidence="1">HTH LytTR-type domain-containing protein</fullName>
    </recommendedName>
</protein>
<dbReference type="PANTHER" id="PTHR37299">
    <property type="entry name" value="TRANSCRIPTIONAL REGULATOR-RELATED"/>
    <property type="match status" value="1"/>
</dbReference>
<dbReference type="Proteomes" id="UP000249873">
    <property type="component" value="Chromosome"/>
</dbReference>
<evidence type="ECO:0000313" key="2">
    <source>
        <dbReference type="EMBL" id="AWV97688.1"/>
    </source>
</evidence>
<dbReference type="EMBL" id="CP029480">
    <property type="protein sequence ID" value="AWV97688.1"/>
    <property type="molecule type" value="Genomic_DNA"/>
</dbReference>
<reference evidence="2 3" key="1">
    <citation type="submission" date="2018-05" db="EMBL/GenBank/DDBJ databases">
        <title>Complete genome sequence of Arcticibacterium luteifluviistationis SM1504T, a cytophagaceae bacterium isolated from Arctic surface seawater.</title>
        <authorList>
            <person name="Li Y."/>
            <person name="Qin Q.-L."/>
        </authorList>
    </citation>
    <scope>NUCLEOTIDE SEQUENCE [LARGE SCALE GENOMIC DNA]</scope>
    <source>
        <strain evidence="2 3">SM1504</strain>
    </source>
</reference>
<gene>
    <name evidence="2" type="ORF">DJ013_05715</name>
</gene>
<dbReference type="PANTHER" id="PTHR37299:SF1">
    <property type="entry name" value="STAGE 0 SPORULATION PROTEIN A HOMOLOG"/>
    <property type="match status" value="1"/>
</dbReference>
<dbReference type="InterPro" id="IPR007492">
    <property type="entry name" value="LytTR_DNA-bd_dom"/>
</dbReference>
<dbReference type="AlphaFoldDB" id="A0A2Z4G9E9"/>
<name>A0A2Z4G9E9_9BACT</name>
<dbReference type="PROSITE" id="PS50930">
    <property type="entry name" value="HTH_LYTTR"/>
    <property type="match status" value="1"/>
</dbReference>
<dbReference type="GO" id="GO:0000156">
    <property type="term" value="F:phosphorelay response regulator activity"/>
    <property type="evidence" value="ECO:0007669"/>
    <property type="project" value="InterPro"/>
</dbReference>
<sequence length="108" mass="12673">MIKITPSLLIEPNHILWIQGDINYSTLRYLDGSTVTKCCTLKKFESALSDNYAFFRSHKGYLINLEFVERLSLDSKVAWISNEKLPISRRKRREFKEHVQDLSIPLKD</sequence>
<accession>A0A2Z4G9E9</accession>
<proteinExistence type="predicted"/>
<dbReference type="KEGG" id="als:DJ013_05715"/>
<feature type="domain" description="HTH LytTR-type" evidence="1">
    <location>
        <begin position="1"/>
        <end position="101"/>
    </location>
</feature>
<evidence type="ECO:0000259" key="1">
    <source>
        <dbReference type="PROSITE" id="PS50930"/>
    </source>
</evidence>
<organism evidence="2 3">
    <name type="scientific">Arcticibacterium luteifluviistationis</name>
    <dbReference type="NCBI Taxonomy" id="1784714"/>
    <lineage>
        <taxon>Bacteria</taxon>
        <taxon>Pseudomonadati</taxon>
        <taxon>Bacteroidota</taxon>
        <taxon>Cytophagia</taxon>
        <taxon>Cytophagales</taxon>
        <taxon>Leadbetterellaceae</taxon>
        <taxon>Arcticibacterium</taxon>
    </lineage>
</organism>
<dbReference type="Gene3D" id="2.40.50.1020">
    <property type="entry name" value="LytTr DNA-binding domain"/>
    <property type="match status" value="1"/>
</dbReference>
<dbReference type="RefSeq" id="WP_111370790.1">
    <property type="nucleotide sequence ID" value="NZ_CP029480.1"/>
</dbReference>
<dbReference type="InterPro" id="IPR046947">
    <property type="entry name" value="LytR-like"/>
</dbReference>
<keyword evidence="3" id="KW-1185">Reference proteome</keyword>
<dbReference type="Pfam" id="PF04397">
    <property type="entry name" value="LytTR"/>
    <property type="match status" value="1"/>
</dbReference>
<evidence type="ECO:0000313" key="3">
    <source>
        <dbReference type="Proteomes" id="UP000249873"/>
    </source>
</evidence>
<dbReference type="OrthoDB" id="956337at2"/>
<dbReference type="SMART" id="SM00850">
    <property type="entry name" value="LytTR"/>
    <property type="match status" value="1"/>
</dbReference>